<dbReference type="EMBL" id="AP021876">
    <property type="protein sequence ID" value="BBO79787.1"/>
    <property type="molecule type" value="Genomic_DNA"/>
</dbReference>
<sequence>MGLKITLKPGERMIIDGAVITNGDAKSMFIVENRVPILRQKDIIKEEAANSPARRIYFVIQLMYIDQEQHAQYHPRYWELVKEFVQAAPSSTKLVNEISEQILKDQYYQALKLTQKLIRYETEILEHVQKSTLSIPGR</sequence>
<dbReference type="Proteomes" id="UP000425960">
    <property type="component" value="Chromosome"/>
</dbReference>
<protein>
    <submittedName>
        <fullName evidence="3">Flagellar FlbT</fullName>
    </submittedName>
</protein>
<proteinExistence type="predicted"/>
<keyword evidence="2" id="KW-0694">RNA-binding</keyword>
<dbReference type="Pfam" id="PF07378">
    <property type="entry name" value="FlbT"/>
    <property type="match status" value="1"/>
</dbReference>
<accession>A0A5K7ZIJ4</accession>
<keyword evidence="3" id="KW-0282">Flagellum</keyword>
<organism evidence="3 4">
    <name type="scientific">Desulfosarcina ovata subsp. sediminis</name>
    <dbReference type="NCBI Taxonomy" id="885957"/>
    <lineage>
        <taxon>Bacteria</taxon>
        <taxon>Pseudomonadati</taxon>
        <taxon>Thermodesulfobacteriota</taxon>
        <taxon>Desulfobacteria</taxon>
        <taxon>Desulfobacterales</taxon>
        <taxon>Desulfosarcinaceae</taxon>
        <taxon>Desulfosarcina</taxon>
    </lineage>
</organism>
<dbReference type="KEGG" id="dov:DSCO28_03530"/>
<evidence type="ECO:0000313" key="3">
    <source>
        <dbReference type="EMBL" id="BBO79787.1"/>
    </source>
</evidence>
<dbReference type="AlphaFoldDB" id="A0A5K7ZIJ4"/>
<dbReference type="RefSeq" id="WP_155320896.1">
    <property type="nucleotide sequence ID" value="NZ_AP021876.1"/>
</dbReference>
<evidence type="ECO:0000256" key="2">
    <source>
        <dbReference type="ARBA" id="ARBA00022884"/>
    </source>
</evidence>
<keyword evidence="1" id="KW-1005">Bacterial flagellum biogenesis</keyword>
<reference evidence="3 4" key="1">
    <citation type="submission" date="2019-11" db="EMBL/GenBank/DDBJ databases">
        <title>Comparative genomics of hydrocarbon-degrading Desulfosarcina strains.</title>
        <authorList>
            <person name="Watanabe M."/>
            <person name="Kojima H."/>
            <person name="Fukui M."/>
        </authorList>
    </citation>
    <scope>NUCLEOTIDE SEQUENCE [LARGE SCALE GENOMIC DNA]</scope>
    <source>
        <strain evidence="3 4">28bB2T</strain>
    </source>
</reference>
<name>A0A5K7ZIJ4_9BACT</name>
<dbReference type="GO" id="GO:0006402">
    <property type="term" value="P:mRNA catabolic process"/>
    <property type="evidence" value="ECO:0007669"/>
    <property type="project" value="InterPro"/>
</dbReference>
<dbReference type="GO" id="GO:0048027">
    <property type="term" value="F:mRNA 5'-UTR binding"/>
    <property type="evidence" value="ECO:0007669"/>
    <property type="project" value="InterPro"/>
</dbReference>
<dbReference type="GO" id="GO:1902209">
    <property type="term" value="P:negative regulation of bacterial-type flagellum assembly"/>
    <property type="evidence" value="ECO:0007669"/>
    <property type="project" value="InterPro"/>
</dbReference>
<evidence type="ECO:0000313" key="4">
    <source>
        <dbReference type="Proteomes" id="UP000425960"/>
    </source>
</evidence>
<evidence type="ECO:0000256" key="1">
    <source>
        <dbReference type="ARBA" id="ARBA00022795"/>
    </source>
</evidence>
<keyword evidence="3" id="KW-0966">Cell projection</keyword>
<dbReference type="InterPro" id="IPR009967">
    <property type="entry name" value="Flagellum_FlbT"/>
</dbReference>
<gene>
    <name evidence="3" type="ORF">DSCO28_03530</name>
</gene>
<keyword evidence="3" id="KW-0969">Cilium</keyword>